<evidence type="ECO:0000313" key="1">
    <source>
        <dbReference type="EMBL" id="KAJ2978463.1"/>
    </source>
</evidence>
<evidence type="ECO:0000313" key="2">
    <source>
        <dbReference type="Proteomes" id="UP001143856"/>
    </source>
</evidence>
<protein>
    <submittedName>
        <fullName evidence="1">Uncharacterized protein</fullName>
    </submittedName>
</protein>
<keyword evidence="2" id="KW-1185">Reference proteome</keyword>
<comment type="caution">
    <text evidence="1">The sequence shown here is derived from an EMBL/GenBank/DDBJ whole genome shotgun (WGS) entry which is preliminary data.</text>
</comment>
<gene>
    <name evidence="1" type="ORF">NUW58_g7485</name>
</gene>
<organism evidence="1 2">
    <name type="scientific">Xylaria curta</name>
    <dbReference type="NCBI Taxonomy" id="42375"/>
    <lineage>
        <taxon>Eukaryota</taxon>
        <taxon>Fungi</taxon>
        <taxon>Dikarya</taxon>
        <taxon>Ascomycota</taxon>
        <taxon>Pezizomycotina</taxon>
        <taxon>Sordariomycetes</taxon>
        <taxon>Xylariomycetidae</taxon>
        <taxon>Xylariales</taxon>
        <taxon>Xylariaceae</taxon>
        <taxon>Xylaria</taxon>
    </lineage>
</organism>
<name>A0ACC1NHC8_9PEZI</name>
<sequence length="236" mass="25615">MPPALEANPLATRSPALADMTTQDPFAPPLPAFQAGIMPNVHPSAMIRRSPQKMAAMQAQLGVFPRHARGILAQFVAVPYDSTRLKRMDREINVLAASHPPPPAQQSAGQFQEALLADQMKAFVRAFGRRERKRPRDRLLRDRKTKATVLRVRKQTAFLGYTFRRVMDLDTTIVPTPALGGVEGLPLRSAARSVAGLETGGPPMGTADAGIGPCDAAHVAAHRALHPDPRDMNAAW</sequence>
<dbReference type="EMBL" id="JAPDGR010001955">
    <property type="protein sequence ID" value="KAJ2978463.1"/>
    <property type="molecule type" value="Genomic_DNA"/>
</dbReference>
<reference evidence="1" key="1">
    <citation type="submission" date="2022-10" db="EMBL/GenBank/DDBJ databases">
        <title>Genome Sequence of Xylaria curta.</title>
        <authorList>
            <person name="Buettner E."/>
        </authorList>
    </citation>
    <scope>NUCLEOTIDE SEQUENCE</scope>
    <source>
        <strain evidence="1">Babe10</strain>
    </source>
</reference>
<dbReference type="Proteomes" id="UP001143856">
    <property type="component" value="Unassembled WGS sequence"/>
</dbReference>
<accession>A0ACC1NHC8</accession>
<proteinExistence type="predicted"/>